<feature type="transmembrane region" description="Helical" evidence="11">
    <location>
        <begin position="46"/>
        <end position="66"/>
    </location>
</feature>
<dbReference type="InterPro" id="IPR019009">
    <property type="entry name" value="SRP_receptor_beta_su"/>
</dbReference>
<keyword evidence="5" id="KW-0547">Nucleotide-binding</keyword>
<keyword evidence="7 11" id="KW-1133">Transmembrane helix</keyword>
<dbReference type="Pfam" id="PF09439">
    <property type="entry name" value="SRPRB"/>
    <property type="match status" value="1"/>
</dbReference>
<keyword evidence="4 11" id="KW-0812">Transmembrane</keyword>
<keyword evidence="10" id="KW-0675">Receptor</keyword>
<evidence type="ECO:0000256" key="9">
    <source>
        <dbReference type="ARBA" id="ARBA00023136"/>
    </source>
</evidence>
<evidence type="ECO:0000313" key="13">
    <source>
        <dbReference type="Proteomes" id="UP000806378"/>
    </source>
</evidence>
<sequence>MSTTVTASITTILPGYDEYSNSQKLSGWTSPSSIPTKLLSGDPVTILFATIITFSLPVLLHIYYFYTLPRRTTKLSTPTFLLVGSSNSGKTALVAQLQQRSLSEGSDAEDSKVVNGVKTHHTQHSYTTVLKLPRETPLGTNKYRSENDPEVLRANKSSAEYILIDTPGHGKLRSDHALSHLNISKTKPLPTGIVFMIDSTSLDPIDSQASQDTLMYLHDTLLKCQLSRKSTSKRDSNDLPVLIAANKQDLFTALPEKQVRKVLELELERVRQSRRKGISSVDKKEEEDDDEAVLGGGGEMFSFKELEEEYGVSVDVLGGSVRSDDGGRGTGKWEAWIGSCL</sequence>
<reference evidence="12" key="1">
    <citation type="submission" date="2020-05" db="EMBL/GenBank/DDBJ databases">
        <title>WGS assembly of Corymbia citriodora subspecies variegata.</title>
        <authorList>
            <person name="Barry K."/>
            <person name="Hundley H."/>
            <person name="Shu S."/>
            <person name="Jenkins J."/>
            <person name="Grimwood J."/>
            <person name="Baten A."/>
        </authorList>
    </citation>
    <scope>NUCLEOTIDE SEQUENCE</scope>
    <source>
        <strain evidence="12">CV2-018</strain>
    </source>
</reference>
<evidence type="ECO:0000256" key="4">
    <source>
        <dbReference type="ARBA" id="ARBA00022692"/>
    </source>
</evidence>
<evidence type="ECO:0000256" key="1">
    <source>
        <dbReference type="ARBA" id="ARBA00004389"/>
    </source>
</evidence>
<evidence type="ECO:0000313" key="12">
    <source>
        <dbReference type="EMBL" id="KAF7845918.1"/>
    </source>
</evidence>
<keyword evidence="13" id="KW-1185">Reference proteome</keyword>
<dbReference type="OrthoDB" id="41266at2759"/>
<organism evidence="12 13">
    <name type="scientific">Corymbia citriodora subsp. variegata</name>
    <dbReference type="NCBI Taxonomy" id="360336"/>
    <lineage>
        <taxon>Eukaryota</taxon>
        <taxon>Viridiplantae</taxon>
        <taxon>Streptophyta</taxon>
        <taxon>Embryophyta</taxon>
        <taxon>Tracheophyta</taxon>
        <taxon>Spermatophyta</taxon>
        <taxon>Magnoliopsida</taxon>
        <taxon>eudicotyledons</taxon>
        <taxon>Gunneridae</taxon>
        <taxon>Pentapetalae</taxon>
        <taxon>rosids</taxon>
        <taxon>malvids</taxon>
        <taxon>Myrtales</taxon>
        <taxon>Myrtaceae</taxon>
        <taxon>Myrtoideae</taxon>
        <taxon>Eucalypteae</taxon>
        <taxon>Corymbia</taxon>
    </lineage>
</organism>
<comment type="caution">
    <text evidence="12">The sequence shown here is derived from an EMBL/GenBank/DDBJ whole genome shotgun (WGS) entry which is preliminary data.</text>
</comment>
<evidence type="ECO:0000256" key="2">
    <source>
        <dbReference type="ARBA" id="ARBA00005619"/>
    </source>
</evidence>
<dbReference type="SUPFAM" id="SSF52540">
    <property type="entry name" value="P-loop containing nucleoside triphosphate hydrolases"/>
    <property type="match status" value="1"/>
</dbReference>
<dbReference type="Gene3D" id="3.40.50.300">
    <property type="entry name" value="P-loop containing nucleotide triphosphate hydrolases"/>
    <property type="match status" value="1"/>
</dbReference>
<protein>
    <recommendedName>
        <fullName evidence="3">Signal recognition particle receptor subunit beta</fullName>
    </recommendedName>
</protein>
<dbReference type="AlphaFoldDB" id="A0A8T0CEU1"/>
<evidence type="ECO:0000256" key="7">
    <source>
        <dbReference type="ARBA" id="ARBA00022989"/>
    </source>
</evidence>
<accession>A0A8T0CEU1</accession>
<keyword evidence="9 11" id="KW-0472">Membrane</keyword>
<comment type="subcellular location">
    <subcellularLocation>
        <location evidence="1">Endoplasmic reticulum membrane</location>
        <topology evidence="1">Single-pass membrane protein</topology>
    </subcellularLocation>
</comment>
<dbReference type="GO" id="GO:0005789">
    <property type="term" value="C:endoplasmic reticulum membrane"/>
    <property type="evidence" value="ECO:0007669"/>
    <property type="project" value="UniProtKB-SubCell"/>
</dbReference>
<gene>
    <name evidence="12" type="ORF">BT93_L0044</name>
</gene>
<evidence type="ECO:0000256" key="6">
    <source>
        <dbReference type="ARBA" id="ARBA00022824"/>
    </source>
</evidence>
<comment type="similarity">
    <text evidence="2">Belongs to the SRP receptor beta subunit family.</text>
</comment>
<dbReference type="GO" id="GO:0005525">
    <property type="term" value="F:GTP binding"/>
    <property type="evidence" value="ECO:0007669"/>
    <property type="project" value="UniProtKB-KW"/>
</dbReference>
<keyword evidence="8" id="KW-0342">GTP-binding</keyword>
<proteinExistence type="inferred from homology"/>
<evidence type="ECO:0000256" key="11">
    <source>
        <dbReference type="SAM" id="Phobius"/>
    </source>
</evidence>
<dbReference type="EMBL" id="MU097792">
    <property type="protein sequence ID" value="KAF7845918.1"/>
    <property type="molecule type" value="Genomic_DNA"/>
</dbReference>
<keyword evidence="6" id="KW-0256">Endoplasmic reticulum</keyword>
<evidence type="ECO:0000256" key="3">
    <source>
        <dbReference type="ARBA" id="ARBA00020256"/>
    </source>
</evidence>
<dbReference type="InterPro" id="IPR027417">
    <property type="entry name" value="P-loop_NTPase"/>
</dbReference>
<evidence type="ECO:0000256" key="10">
    <source>
        <dbReference type="ARBA" id="ARBA00023170"/>
    </source>
</evidence>
<dbReference type="Proteomes" id="UP000806378">
    <property type="component" value="Unassembled WGS sequence"/>
</dbReference>
<evidence type="ECO:0000256" key="8">
    <source>
        <dbReference type="ARBA" id="ARBA00023134"/>
    </source>
</evidence>
<dbReference type="Gramene" id="rna-gnl|WGS:JABURB|Cocit.L0044.1">
    <property type="protein sequence ID" value="cds-KAF7845918.1"/>
    <property type="gene ID" value="gene-BT93_L0044"/>
</dbReference>
<name>A0A8T0CEU1_CORYI</name>
<evidence type="ECO:0000256" key="5">
    <source>
        <dbReference type="ARBA" id="ARBA00022741"/>
    </source>
</evidence>